<dbReference type="Proteomes" id="UP000470771">
    <property type="component" value="Unassembled WGS sequence"/>
</dbReference>
<sequence>MDFGLLESLNLLGALGFFIFGMKIMSEGIQKAAGNKLRQILSSMTRNRFLGVFTGFLITLLIQSSSATTVMVVSFANAGLLSLVESIGVIMGANIGTTVTAWLIAFFGFKIKISSFALPIIAIGFPMMFAKKSTLKSVAEVLIGFALLFLGLDALKNSVPDLNQNPEVLSFLATFTDYGILSTILFVLVGTIITIIIQSSSAAMALTLTLLYTDVITFEVAAAMVLGENIGTTITANLAAIVANVHAKRAARAHLIFNVVGVIWMILLFSFFIDLVKWLWVPFQNGLTAAIPDIGSSQEELQLSLFHTVFNIINTLLMVGFVPLIARVVTKMVPSKGDMDEEFHLEYIGTGMMLTTEAAILEAKKEVAKFGKLTKKMIRFIPKLLVETDKKEFKHLLARIKKYEEITDRIESEVSNYLAKVSEGELNSSASERIRSMLSIINDLERIGDVCYQMSKAIERKSDKKVWFTPEQRQNLKEMFDKVDQASDLMVKNLEQDYDLVQLAKANELEKEINKLRNKIRKEHLVNIETGEYNFASGIIYNDLFSSVERLGDHIINVSEAVAGEV</sequence>
<evidence type="ECO:0000313" key="9">
    <source>
        <dbReference type="EMBL" id="NBG65155.1"/>
    </source>
</evidence>
<dbReference type="NCBIfam" id="TIGR00704">
    <property type="entry name" value="NaPi_cotrn_rel"/>
    <property type="match status" value="1"/>
</dbReference>
<proteinExistence type="predicted"/>
<dbReference type="Gene3D" id="1.20.58.220">
    <property type="entry name" value="Phosphate transport system protein phou homolog 2, domain 2"/>
    <property type="match status" value="1"/>
</dbReference>
<keyword evidence="2" id="KW-1003">Cell membrane</keyword>
<evidence type="ECO:0000256" key="2">
    <source>
        <dbReference type="ARBA" id="ARBA00022475"/>
    </source>
</evidence>
<dbReference type="NCBIfam" id="NF037997">
    <property type="entry name" value="Na_Pi_symport"/>
    <property type="match status" value="1"/>
</dbReference>
<dbReference type="Pfam" id="PF02690">
    <property type="entry name" value="Na_Pi_cotrans"/>
    <property type="match status" value="2"/>
</dbReference>
<comment type="subcellular location">
    <subcellularLocation>
        <location evidence="1">Cell membrane</location>
        <topology evidence="1">Multi-pass membrane protein</topology>
    </subcellularLocation>
</comment>
<comment type="caution">
    <text evidence="9">The sequence shown here is derived from an EMBL/GenBank/DDBJ whole genome shotgun (WGS) entry which is preliminary data.</text>
</comment>
<protein>
    <submittedName>
        <fullName evidence="9">Na/Pi cotransporter family protein</fullName>
    </submittedName>
</protein>
<keyword evidence="10" id="KW-1185">Reference proteome</keyword>
<feature type="coiled-coil region" evidence="6">
    <location>
        <begin position="491"/>
        <end position="526"/>
    </location>
</feature>
<feature type="transmembrane region" description="Helical" evidence="7">
    <location>
        <begin position="175"/>
        <end position="197"/>
    </location>
</feature>
<dbReference type="RefSeq" id="WP_160632025.1">
    <property type="nucleotide sequence ID" value="NZ_WWNE01000004.1"/>
</dbReference>
<dbReference type="InterPro" id="IPR003841">
    <property type="entry name" value="Na/Pi_transpt"/>
</dbReference>
<dbReference type="GO" id="GO:0005886">
    <property type="term" value="C:plasma membrane"/>
    <property type="evidence" value="ECO:0007669"/>
    <property type="project" value="UniProtKB-SubCell"/>
</dbReference>
<dbReference type="GO" id="GO:0005436">
    <property type="term" value="F:sodium:phosphate symporter activity"/>
    <property type="evidence" value="ECO:0007669"/>
    <property type="project" value="InterPro"/>
</dbReference>
<feature type="transmembrane region" description="Helical" evidence="7">
    <location>
        <begin position="87"/>
        <end position="109"/>
    </location>
</feature>
<dbReference type="PANTHER" id="PTHR10010">
    <property type="entry name" value="SOLUTE CARRIER FAMILY 34 SODIUM PHOSPHATE , MEMBER 2-RELATED"/>
    <property type="match status" value="1"/>
</dbReference>
<keyword evidence="4 7" id="KW-1133">Transmembrane helix</keyword>
<feature type="transmembrane region" description="Helical" evidence="7">
    <location>
        <begin position="137"/>
        <end position="155"/>
    </location>
</feature>
<name>A0A6N9NKJ4_9FLAO</name>
<feature type="transmembrane region" description="Helical" evidence="7">
    <location>
        <begin position="255"/>
        <end position="273"/>
    </location>
</feature>
<dbReference type="Pfam" id="PF01895">
    <property type="entry name" value="PhoU"/>
    <property type="match status" value="2"/>
</dbReference>
<feature type="domain" description="PhoU" evidence="8">
    <location>
        <begin position="476"/>
        <end position="562"/>
    </location>
</feature>
<dbReference type="InterPro" id="IPR004633">
    <property type="entry name" value="NaPi_cotrn-rel/YqeW-like"/>
</dbReference>
<evidence type="ECO:0000256" key="6">
    <source>
        <dbReference type="SAM" id="Coils"/>
    </source>
</evidence>
<feature type="transmembrane region" description="Helical" evidence="7">
    <location>
        <begin position="49"/>
        <end position="75"/>
    </location>
</feature>
<dbReference type="GO" id="GO:0044341">
    <property type="term" value="P:sodium-dependent phosphate transport"/>
    <property type="evidence" value="ECO:0007669"/>
    <property type="project" value="InterPro"/>
</dbReference>
<evidence type="ECO:0000259" key="8">
    <source>
        <dbReference type="Pfam" id="PF01895"/>
    </source>
</evidence>
<organism evidence="9 10">
    <name type="scientific">Acidiluteibacter ferrifornacis</name>
    <dbReference type="NCBI Taxonomy" id="2692424"/>
    <lineage>
        <taxon>Bacteria</taxon>
        <taxon>Pseudomonadati</taxon>
        <taxon>Bacteroidota</taxon>
        <taxon>Flavobacteriia</taxon>
        <taxon>Flavobacteriales</taxon>
        <taxon>Cryomorphaceae</taxon>
        <taxon>Acidiluteibacter</taxon>
    </lineage>
</organism>
<dbReference type="InterPro" id="IPR038078">
    <property type="entry name" value="PhoU-like_sf"/>
</dbReference>
<keyword evidence="6" id="KW-0175">Coiled coil</keyword>
<dbReference type="AlphaFoldDB" id="A0A6N9NKJ4"/>
<dbReference type="PANTHER" id="PTHR10010:SF46">
    <property type="entry name" value="SODIUM-DEPENDENT PHOSPHATE TRANSPORT PROTEIN 2B"/>
    <property type="match status" value="1"/>
</dbReference>
<evidence type="ECO:0000256" key="3">
    <source>
        <dbReference type="ARBA" id="ARBA00022692"/>
    </source>
</evidence>
<keyword evidence="3 7" id="KW-0812">Transmembrane</keyword>
<keyword evidence="5 7" id="KW-0472">Membrane</keyword>
<evidence type="ECO:0000313" key="10">
    <source>
        <dbReference type="Proteomes" id="UP000470771"/>
    </source>
</evidence>
<evidence type="ECO:0000256" key="4">
    <source>
        <dbReference type="ARBA" id="ARBA00022989"/>
    </source>
</evidence>
<feature type="transmembrane region" description="Helical" evidence="7">
    <location>
        <begin position="12"/>
        <end position="29"/>
    </location>
</feature>
<dbReference type="SUPFAM" id="SSF109755">
    <property type="entry name" value="PhoU-like"/>
    <property type="match status" value="1"/>
</dbReference>
<evidence type="ECO:0000256" key="5">
    <source>
        <dbReference type="ARBA" id="ARBA00023136"/>
    </source>
</evidence>
<gene>
    <name evidence="9" type="ORF">GQN54_03445</name>
</gene>
<dbReference type="EMBL" id="WWNE01000004">
    <property type="protein sequence ID" value="NBG65155.1"/>
    <property type="molecule type" value="Genomic_DNA"/>
</dbReference>
<evidence type="ECO:0000256" key="7">
    <source>
        <dbReference type="SAM" id="Phobius"/>
    </source>
</evidence>
<dbReference type="InterPro" id="IPR026022">
    <property type="entry name" value="PhoU_dom"/>
</dbReference>
<feature type="domain" description="PhoU" evidence="8">
    <location>
        <begin position="369"/>
        <end position="457"/>
    </location>
</feature>
<reference evidence="9 10" key="1">
    <citation type="submission" date="2019-12" db="EMBL/GenBank/DDBJ databases">
        <authorList>
            <person name="Zhao J."/>
        </authorList>
    </citation>
    <scope>NUCLEOTIDE SEQUENCE [LARGE SCALE GENOMIC DNA]</scope>
    <source>
        <strain evidence="9 10">S-15</strain>
    </source>
</reference>
<feature type="transmembrane region" description="Helical" evidence="7">
    <location>
        <begin position="305"/>
        <end position="326"/>
    </location>
</feature>
<accession>A0A6N9NKJ4</accession>
<evidence type="ECO:0000256" key="1">
    <source>
        <dbReference type="ARBA" id="ARBA00004651"/>
    </source>
</evidence>